<feature type="region of interest" description="Disordered" evidence="1">
    <location>
        <begin position="72"/>
        <end position="99"/>
    </location>
</feature>
<comment type="caution">
    <text evidence="2">The sequence shown here is derived from an EMBL/GenBank/DDBJ whole genome shotgun (WGS) entry which is preliminary data.</text>
</comment>
<sequence>MCMLLKGKIEPLRVKIVYCRQDYRNSQIFTIPVRQEAVRKAFLSKPFRKPLPQGLHRKAFYELPLRQSLNDKSTKAFPRKPFRKPFPQNRRRKASYEPPVPSCVAPSVIEATRVHLQCDADGEDSEAVPARLHKDRKDPEGQLPLLGRVVRRLQTQTARVHLQCDADGEDSEAVPACLHEDREDPEGQLPLLGRVVRRLQTQITVIWATNLTDEHHEYVDEKLSDKPEGSRFPGVHSNDVG</sequence>
<feature type="compositionally biased region" description="Basic and acidic residues" evidence="1">
    <location>
        <begin position="219"/>
        <end position="229"/>
    </location>
</feature>
<feature type="compositionally biased region" description="Basic residues" evidence="1">
    <location>
        <begin position="77"/>
        <end position="93"/>
    </location>
</feature>
<evidence type="ECO:0000313" key="2">
    <source>
        <dbReference type="EMBL" id="GBM76457.1"/>
    </source>
</evidence>
<accession>A0A4Y2IFE8</accession>
<evidence type="ECO:0000256" key="1">
    <source>
        <dbReference type="SAM" id="MobiDB-lite"/>
    </source>
</evidence>
<dbReference type="AlphaFoldDB" id="A0A4Y2IFE8"/>
<organism evidence="2 3">
    <name type="scientific">Araneus ventricosus</name>
    <name type="common">Orbweaver spider</name>
    <name type="synonym">Epeira ventricosa</name>
    <dbReference type="NCBI Taxonomy" id="182803"/>
    <lineage>
        <taxon>Eukaryota</taxon>
        <taxon>Metazoa</taxon>
        <taxon>Ecdysozoa</taxon>
        <taxon>Arthropoda</taxon>
        <taxon>Chelicerata</taxon>
        <taxon>Arachnida</taxon>
        <taxon>Araneae</taxon>
        <taxon>Araneomorphae</taxon>
        <taxon>Entelegynae</taxon>
        <taxon>Araneoidea</taxon>
        <taxon>Araneidae</taxon>
        <taxon>Araneus</taxon>
    </lineage>
</organism>
<feature type="region of interest" description="Disordered" evidence="1">
    <location>
        <begin position="219"/>
        <end position="241"/>
    </location>
</feature>
<name>A0A4Y2IFE8_ARAVE</name>
<proteinExistence type="predicted"/>
<dbReference type="EMBL" id="BGPR01002622">
    <property type="protein sequence ID" value="GBM76457.1"/>
    <property type="molecule type" value="Genomic_DNA"/>
</dbReference>
<evidence type="ECO:0000313" key="3">
    <source>
        <dbReference type="Proteomes" id="UP000499080"/>
    </source>
</evidence>
<gene>
    <name evidence="2" type="ORF">AVEN_11721_1</name>
</gene>
<feature type="region of interest" description="Disordered" evidence="1">
    <location>
        <begin position="121"/>
        <end position="141"/>
    </location>
</feature>
<reference evidence="2 3" key="1">
    <citation type="journal article" date="2019" name="Sci. Rep.">
        <title>Orb-weaving spider Araneus ventricosus genome elucidates the spidroin gene catalogue.</title>
        <authorList>
            <person name="Kono N."/>
            <person name="Nakamura H."/>
            <person name="Ohtoshi R."/>
            <person name="Moran D.A.P."/>
            <person name="Shinohara A."/>
            <person name="Yoshida Y."/>
            <person name="Fujiwara M."/>
            <person name="Mori M."/>
            <person name="Tomita M."/>
            <person name="Arakawa K."/>
        </authorList>
    </citation>
    <scope>NUCLEOTIDE SEQUENCE [LARGE SCALE GENOMIC DNA]</scope>
</reference>
<protein>
    <submittedName>
        <fullName evidence="2">Uncharacterized protein</fullName>
    </submittedName>
</protein>
<dbReference type="Proteomes" id="UP000499080">
    <property type="component" value="Unassembled WGS sequence"/>
</dbReference>
<keyword evidence="3" id="KW-1185">Reference proteome</keyword>